<dbReference type="PROSITE" id="PS51257">
    <property type="entry name" value="PROKAR_LIPOPROTEIN"/>
    <property type="match status" value="1"/>
</dbReference>
<evidence type="ECO:0000313" key="3">
    <source>
        <dbReference type="EMBL" id="WOJ92864.1"/>
    </source>
</evidence>
<reference evidence="3 4" key="1">
    <citation type="submission" date="2023-10" db="EMBL/GenBank/DDBJ databases">
        <title>Two novel species belonging to the OM43/NOR5 clade.</title>
        <authorList>
            <person name="Park M."/>
        </authorList>
    </citation>
    <scope>NUCLEOTIDE SEQUENCE [LARGE SCALE GENOMIC DNA]</scope>
    <source>
        <strain evidence="3 4">IMCC43200</strain>
    </source>
</reference>
<dbReference type="PANTHER" id="PTHR46580:SF4">
    <property type="entry name" value="ATP_GTP-BINDING PROTEIN"/>
    <property type="match status" value="1"/>
</dbReference>
<keyword evidence="4" id="KW-1185">Reference proteome</keyword>
<name>A0ABZ0I225_9GAMM</name>
<organism evidence="3 4">
    <name type="scientific">Congregibacter variabilis</name>
    <dbReference type="NCBI Taxonomy" id="3081200"/>
    <lineage>
        <taxon>Bacteria</taxon>
        <taxon>Pseudomonadati</taxon>
        <taxon>Pseudomonadota</taxon>
        <taxon>Gammaproteobacteria</taxon>
        <taxon>Cellvibrionales</taxon>
        <taxon>Halieaceae</taxon>
        <taxon>Congregibacter</taxon>
    </lineage>
</organism>
<dbReference type="EMBL" id="CP136864">
    <property type="protein sequence ID" value="WOJ92864.1"/>
    <property type="molecule type" value="Genomic_DNA"/>
</dbReference>
<dbReference type="Pfam" id="PF13517">
    <property type="entry name" value="FG-GAP_3"/>
    <property type="match status" value="3"/>
</dbReference>
<dbReference type="Proteomes" id="UP001626537">
    <property type="component" value="Chromosome"/>
</dbReference>
<protein>
    <submittedName>
        <fullName evidence="3">VCBS repeat-containing protein</fullName>
    </submittedName>
</protein>
<proteinExistence type="predicted"/>
<evidence type="ECO:0000256" key="2">
    <source>
        <dbReference type="SAM" id="SignalP"/>
    </source>
</evidence>
<gene>
    <name evidence="3" type="ORF">R0135_13865</name>
</gene>
<feature type="chain" id="PRO_5046723716" evidence="2">
    <location>
        <begin position="22"/>
        <end position="403"/>
    </location>
</feature>
<sequence length="403" mass="42296">MRKIRILALCTPIITSLLVTACDVPEAITTQSGARSFERSLALEDAAYTSANVSLGDVNGDGHLDVILVKGRHWPLQNQLRLGDGKGGFATPIPVGPGPDRSYTGELVDLDDDGDLDMIVSNDSPDPKRVLHNDGSGNFTEVQQFGTPDWNTRHVSVADLNGDGRADVIAANRGGPAGTENFVCFGAGGGLLQQPCTVVYRGSATTITPADMDGDGDLDLVIPHRDGGQSELLLNNGAGVFADGKVFGPRSVGYRSAAVADFDKDGFMDVAIIAPGSRTGIETQGPDGGSGVVARPRRGVFYGGPDLDFGKLKALRESSERPYAILAADVDADGRTDLIVGHVEARPVVWFNEGSRNFTPVSFGDDEGTAYGFAVNDLNGDGLMDIVVARSGAPNIIYFGSAE</sequence>
<dbReference type="PANTHER" id="PTHR46580">
    <property type="entry name" value="SENSOR KINASE-RELATED"/>
    <property type="match status" value="1"/>
</dbReference>
<dbReference type="Gene3D" id="2.130.10.130">
    <property type="entry name" value="Integrin alpha, N-terminal"/>
    <property type="match status" value="2"/>
</dbReference>
<evidence type="ECO:0000256" key="1">
    <source>
        <dbReference type="ARBA" id="ARBA00022729"/>
    </source>
</evidence>
<dbReference type="SUPFAM" id="SSF69318">
    <property type="entry name" value="Integrin alpha N-terminal domain"/>
    <property type="match status" value="1"/>
</dbReference>
<keyword evidence="1 2" id="KW-0732">Signal</keyword>
<feature type="signal peptide" evidence="2">
    <location>
        <begin position="1"/>
        <end position="21"/>
    </location>
</feature>
<evidence type="ECO:0000313" key="4">
    <source>
        <dbReference type="Proteomes" id="UP001626537"/>
    </source>
</evidence>
<dbReference type="InterPro" id="IPR013517">
    <property type="entry name" value="FG-GAP"/>
</dbReference>
<accession>A0ABZ0I225</accession>
<dbReference type="RefSeq" id="WP_407347522.1">
    <property type="nucleotide sequence ID" value="NZ_CP136864.1"/>
</dbReference>
<dbReference type="InterPro" id="IPR028994">
    <property type="entry name" value="Integrin_alpha_N"/>
</dbReference>